<evidence type="ECO:0000256" key="2">
    <source>
        <dbReference type="SAM" id="Phobius"/>
    </source>
</evidence>
<gene>
    <name evidence="3" type="ORF">Pmani_013706</name>
</gene>
<feature type="transmembrane region" description="Helical" evidence="2">
    <location>
        <begin position="37"/>
        <end position="57"/>
    </location>
</feature>
<evidence type="ECO:0000313" key="4">
    <source>
        <dbReference type="Proteomes" id="UP001292094"/>
    </source>
</evidence>
<protein>
    <submittedName>
        <fullName evidence="3">Uncharacterized protein</fullName>
    </submittedName>
</protein>
<organism evidence="3 4">
    <name type="scientific">Petrolisthes manimaculis</name>
    <dbReference type="NCBI Taxonomy" id="1843537"/>
    <lineage>
        <taxon>Eukaryota</taxon>
        <taxon>Metazoa</taxon>
        <taxon>Ecdysozoa</taxon>
        <taxon>Arthropoda</taxon>
        <taxon>Crustacea</taxon>
        <taxon>Multicrustacea</taxon>
        <taxon>Malacostraca</taxon>
        <taxon>Eumalacostraca</taxon>
        <taxon>Eucarida</taxon>
        <taxon>Decapoda</taxon>
        <taxon>Pleocyemata</taxon>
        <taxon>Anomura</taxon>
        <taxon>Galatheoidea</taxon>
        <taxon>Porcellanidae</taxon>
        <taxon>Petrolisthes</taxon>
    </lineage>
</organism>
<feature type="compositionally biased region" description="Low complexity" evidence="1">
    <location>
        <begin position="151"/>
        <end position="165"/>
    </location>
</feature>
<reference evidence="3" key="1">
    <citation type="submission" date="2023-11" db="EMBL/GenBank/DDBJ databases">
        <title>Genome assemblies of two species of porcelain crab, Petrolisthes cinctipes and Petrolisthes manimaculis (Anomura: Porcellanidae).</title>
        <authorList>
            <person name="Angst P."/>
        </authorList>
    </citation>
    <scope>NUCLEOTIDE SEQUENCE</scope>
    <source>
        <strain evidence="3">PB745_02</strain>
        <tissue evidence="3">Gill</tissue>
    </source>
</reference>
<feature type="region of interest" description="Disordered" evidence="1">
    <location>
        <begin position="140"/>
        <end position="165"/>
    </location>
</feature>
<feature type="compositionally biased region" description="Polar residues" evidence="1">
    <location>
        <begin position="140"/>
        <end position="150"/>
    </location>
</feature>
<accession>A0AAE1UDC2</accession>
<proteinExistence type="predicted"/>
<keyword evidence="2" id="KW-0472">Membrane</keyword>
<keyword evidence="2" id="KW-1133">Transmembrane helix</keyword>
<evidence type="ECO:0000313" key="3">
    <source>
        <dbReference type="EMBL" id="KAK4315035.1"/>
    </source>
</evidence>
<name>A0AAE1UDC2_9EUCA</name>
<dbReference type="Proteomes" id="UP001292094">
    <property type="component" value="Unassembled WGS sequence"/>
</dbReference>
<comment type="caution">
    <text evidence="3">The sequence shown here is derived from an EMBL/GenBank/DDBJ whole genome shotgun (WGS) entry which is preliminary data.</text>
</comment>
<dbReference type="EMBL" id="JAWZYT010001156">
    <property type="protein sequence ID" value="KAK4315035.1"/>
    <property type="molecule type" value="Genomic_DNA"/>
</dbReference>
<sequence length="322" mass="36791">MIWNILLSVWERVVEEAGAIKKGTEWLIQDPRRGSQFLWATLHIITLGLMVWVAISVDRYKGLYYSSQAIADAFVIANNYDLNYDLVFTNEQVYDSIDSFLTPFYVSLKPNEYILSIWDIVGNLTLTRYFGAKAPDFYTSDSHQTQPDRQTNSTSSSSSSSTKTNWNSLTKPFTGSIGIDITSEKKLILLTSNEFREKSIPGDLVFERFDSLDNYKDDHDPDDGAPKNWVGNTTDMVAVVMEIQLHKQDDNVFTQIRMAYERQGEQWVLSYKVKVASLRAFLIYPDEDVIKQASQTTAYLFRDNRSYRISAALIAVLTITVL</sequence>
<keyword evidence="2" id="KW-0812">Transmembrane</keyword>
<dbReference type="AlphaFoldDB" id="A0AAE1UDC2"/>
<evidence type="ECO:0000256" key="1">
    <source>
        <dbReference type="SAM" id="MobiDB-lite"/>
    </source>
</evidence>
<keyword evidence="4" id="KW-1185">Reference proteome</keyword>